<evidence type="ECO:0000313" key="2">
    <source>
        <dbReference type="Proteomes" id="UP000276133"/>
    </source>
</evidence>
<protein>
    <submittedName>
        <fullName evidence="1">Uncharacterized protein</fullName>
    </submittedName>
</protein>
<keyword evidence="2" id="KW-1185">Reference proteome</keyword>
<reference evidence="1 2" key="1">
    <citation type="journal article" date="2018" name="Sci. Rep.">
        <title>Genomic signatures of local adaptation to the degree of environmental predictability in rotifers.</title>
        <authorList>
            <person name="Franch-Gras L."/>
            <person name="Hahn C."/>
            <person name="Garcia-Roger E.M."/>
            <person name="Carmona M.J."/>
            <person name="Serra M."/>
            <person name="Gomez A."/>
        </authorList>
    </citation>
    <scope>NUCLEOTIDE SEQUENCE [LARGE SCALE GENOMIC DNA]</scope>
    <source>
        <strain evidence="1">HYR1</strain>
    </source>
</reference>
<comment type="caution">
    <text evidence="1">The sequence shown here is derived from an EMBL/GenBank/DDBJ whole genome shotgun (WGS) entry which is preliminary data.</text>
</comment>
<gene>
    <name evidence="1" type="ORF">BpHYR1_003044</name>
</gene>
<proteinExistence type="predicted"/>
<sequence length="71" mass="8629">MRLVLIARQFSMKLFLTNINRTFQIYIDLNLKNSFEFNLDLKEALYRHWDLFFLKSTEVGRTKTVKRISNK</sequence>
<name>A0A3M7QZQ0_BRAPC</name>
<evidence type="ECO:0000313" key="1">
    <source>
        <dbReference type="EMBL" id="RNA16773.1"/>
    </source>
</evidence>
<dbReference type="EMBL" id="REGN01004631">
    <property type="protein sequence ID" value="RNA16773.1"/>
    <property type="molecule type" value="Genomic_DNA"/>
</dbReference>
<accession>A0A3M7QZQ0</accession>
<dbReference type="AlphaFoldDB" id="A0A3M7QZQ0"/>
<organism evidence="1 2">
    <name type="scientific">Brachionus plicatilis</name>
    <name type="common">Marine rotifer</name>
    <name type="synonym">Brachionus muelleri</name>
    <dbReference type="NCBI Taxonomy" id="10195"/>
    <lineage>
        <taxon>Eukaryota</taxon>
        <taxon>Metazoa</taxon>
        <taxon>Spiralia</taxon>
        <taxon>Gnathifera</taxon>
        <taxon>Rotifera</taxon>
        <taxon>Eurotatoria</taxon>
        <taxon>Monogononta</taxon>
        <taxon>Pseudotrocha</taxon>
        <taxon>Ploima</taxon>
        <taxon>Brachionidae</taxon>
        <taxon>Brachionus</taxon>
    </lineage>
</organism>
<dbReference type="Proteomes" id="UP000276133">
    <property type="component" value="Unassembled WGS sequence"/>
</dbReference>